<gene>
    <name evidence="3" type="ORF">LCGC14_2853720</name>
</gene>
<name>A0A0F8Y7X1_9ZZZZ</name>
<dbReference type="Pfam" id="PF06470">
    <property type="entry name" value="SMC_hinge"/>
    <property type="match status" value="1"/>
</dbReference>
<feature type="non-terminal residue" evidence="3">
    <location>
        <position position="1"/>
    </location>
</feature>
<organism evidence="3">
    <name type="scientific">marine sediment metagenome</name>
    <dbReference type="NCBI Taxonomy" id="412755"/>
    <lineage>
        <taxon>unclassified sequences</taxon>
        <taxon>metagenomes</taxon>
        <taxon>ecological metagenomes</taxon>
    </lineage>
</organism>
<sequence>TQAKVVMETCQHELAEVSKGLEDRRRAAAGSAADRQRLADRIRELEQSLAVSSQRRALLEARQQELRDEVAALEAERAQAADIVSGLDSRRAELEEALTAARAELERRRAELAALEEELAGGQGRAADQEARSQRLRAAARDIGSRLKGLGLRRRDLEKAVDRLDTRRRSIISQMAELIRVLRGYRGDDARLAEEMAGVSGRRQSLESQVAELRESLAKVEANQNARRGKLEALEARLNVLTEAQRQLQAARADEPEVTVEGALAAIYQVVRVPRGLERAIEAVLSDMVEAFIVARRTEAIDAIQALVAQDAPRTTILPMDTMKQVYPLNLMRERGVVGVAAHLVRCQPPYQKLIDALLGRIIVVQDVEAATRIARRGLGTVVTLNGIVFHTTGAI</sequence>
<keyword evidence="1" id="KW-0175">Coiled coil</keyword>
<accession>A0A0F8Y7X1</accession>
<comment type="caution">
    <text evidence="3">The sequence shown here is derived from an EMBL/GenBank/DDBJ whole genome shotgun (WGS) entry which is preliminary data.</text>
</comment>
<protein>
    <recommendedName>
        <fullName evidence="2">SMC hinge domain-containing protein</fullName>
    </recommendedName>
</protein>
<dbReference type="Gene3D" id="3.30.70.1620">
    <property type="match status" value="1"/>
</dbReference>
<dbReference type="SMART" id="SM00968">
    <property type="entry name" value="SMC_hinge"/>
    <property type="match status" value="1"/>
</dbReference>
<dbReference type="GO" id="GO:0051276">
    <property type="term" value="P:chromosome organization"/>
    <property type="evidence" value="ECO:0007669"/>
    <property type="project" value="InterPro"/>
</dbReference>
<evidence type="ECO:0000313" key="3">
    <source>
        <dbReference type="EMBL" id="KKK77428.1"/>
    </source>
</evidence>
<evidence type="ECO:0000256" key="1">
    <source>
        <dbReference type="SAM" id="Coils"/>
    </source>
</evidence>
<dbReference type="PANTHER" id="PTHR18937">
    <property type="entry name" value="STRUCTURAL MAINTENANCE OF CHROMOSOMES SMC FAMILY MEMBER"/>
    <property type="match status" value="1"/>
</dbReference>
<dbReference type="InterPro" id="IPR010935">
    <property type="entry name" value="SMC_hinge"/>
</dbReference>
<evidence type="ECO:0000259" key="2">
    <source>
        <dbReference type="SMART" id="SM00968"/>
    </source>
</evidence>
<feature type="domain" description="SMC hinge" evidence="2">
    <location>
        <begin position="261"/>
        <end position="375"/>
    </location>
</feature>
<dbReference type="InterPro" id="IPR036277">
    <property type="entry name" value="SMC_hinge_sf"/>
</dbReference>
<dbReference type="GO" id="GO:0005524">
    <property type="term" value="F:ATP binding"/>
    <property type="evidence" value="ECO:0007669"/>
    <property type="project" value="InterPro"/>
</dbReference>
<dbReference type="SUPFAM" id="SSF57997">
    <property type="entry name" value="Tropomyosin"/>
    <property type="match status" value="1"/>
</dbReference>
<feature type="non-terminal residue" evidence="3">
    <location>
        <position position="396"/>
    </location>
</feature>
<dbReference type="SUPFAM" id="SSF75553">
    <property type="entry name" value="Smc hinge domain"/>
    <property type="match status" value="1"/>
</dbReference>
<dbReference type="GO" id="GO:0005694">
    <property type="term" value="C:chromosome"/>
    <property type="evidence" value="ECO:0007669"/>
    <property type="project" value="InterPro"/>
</dbReference>
<dbReference type="Gene3D" id="1.20.1060.20">
    <property type="match status" value="1"/>
</dbReference>
<feature type="coiled-coil region" evidence="1">
    <location>
        <begin position="203"/>
        <end position="254"/>
    </location>
</feature>
<reference evidence="3" key="1">
    <citation type="journal article" date="2015" name="Nature">
        <title>Complex archaea that bridge the gap between prokaryotes and eukaryotes.</title>
        <authorList>
            <person name="Spang A."/>
            <person name="Saw J.H."/>
            <person name="Jorgensen S.L."/>
            <person name="Zaremba-Niedzwiedzka K."/>
            <person name="Martijn J."/>
            <person name="Lind A.E."/>
            <person name="van Eijk R."/>
            <person name="Schleper C."/>
            <person name="Guy L."/>
            <person name="Ettema T.J."/>
        </authorList>
    </citation>
    <scope>NUCLEOTIDE SEQUENCE</scope>
</reference>
<dbReference type="EMBL" id="LAZR01054961">
    <property type="protein sequence ID" value="KKK77428.1"/>
    <property type="molecule type" value="Genomic_DNA"/>
</dbReference>
<feature type="coiled-coil region" evidence="1">
    <location>
        <begin position="35"/>
        <end position="132"/>
    </location>
</feature>
<proteinExistence type="predicted"/>
<dbReference type="AlphaFoldDB" id="A0A0F8Y7X1"/>